<evidence type="ECO:0000313" key="2">
    <source>
        <dbReference type="Proteomes" id="UP000193404"/>
    </source>
</evidence>
<organism evidence="1 2">
    <name type="scientific">Acidianus manzaensis</name>
    <dbReference type="NCBI Taxonomy" id="282676"/>
    <lineage>
        <taxon>Archaea</taxon>
        <taxon>Thermoproteota</taxon>
        <taxon>Thermoprotei</taxon>
        <taxon>Sulfolobales</taxon>
        <taxon>Sulfolobaceae</taxon>
        <taxon>Acidianus</taxon>
    </lineage>
</organism>
<evidence type="ECO:0000313" key="1">
    <source>
        <dbReference type="EMBL" id="ARM75148.1"/>
    </source>
</evidence>
<dbReference type="KEGG" id="aman:B6F84_03265"/>
<dbReference type="Proteomes" id="UP000193404">
    <property type="component" value="Chromosome"/>
</dbReference>
<reference evidence="1 2" key="1">
    <citation type="submission" date="2017-03" db="EMBL/GenBank/DDBJ databases">
        <title>Sulfur activation and transportation mechanism of thermophilic Archaea Acidianus manzaensis YN-25.</title>
        <authorList>
            <person name="Ma Y."/>
            <person name="Yang Y."/>
            <person name="Xia J."/>
        </authorList>
    </citation>
    <scope>NUCLEOTIDE SEQUENCE [LARGE SCALE GENOMIC DNA]</scope>
    <source>
        <strain evidence="1 2">YN-25</strain>
    </source>
</reference>
<name>A0A1W6JY03_9CREN</name>
<accession>A0A1W6JY03</accession>
<dbReference type="OrthoDB" id="19360at2157"/>
<dbReference type="EMBL" id="CP020477">
    <property type="protein sequence ID" value="ARM75148.1"/>
    <property type="molecule type" value="Genomic_DNA"/>
</dbReference>
<protein>
    <submittedName>
        <fullName evidence="1">Uncharacterized protein</fullName>
    </submittedName>
</protein>
<dbReference type="STRING" id="282676.B6F84_03265"/>
<keyword evidence="2" id="KW-1185">Reference proteome</keyword>
<proteinExistence type="predicted"/>
<dbReference type="RefSeq" id="WP_148690904.1">
    <property type="nucleotide sequence ID" value="NZ_CP020477.1"/>
</dbReference>
<dbReference type="AlphaFoldDB" id="A0A1W6JY03"/>
<sequence length="104" mass="11883">MDSGISITAEKLIDITAKKASHIALKEDEITKTVGYSSKQIAETAVDRVAFWLSNEENHLLYCKLCNKGPFTKRGLFLHLTRIHRQEIKLMLEDEIKKEIKAII</sequence>
<dbReference type="GeneID" id="41589906"/>
<gene>
    <name evidence="1" type="ORF">B6F84_03265</name>
</gene>